<feature type="chain" id="PRO_5027891639" evidence="1">
    <location>
        <begin position="22"/>
        <end position="128"/>
    </location>
</feature>
<name>A0A7C2K0M7_9PLAN</name>
<feature type="signal peptide" evidence="1">
    <location>
        <begin position="1"/>
        <end position="21"/>
    </location>
</feature>
<comment type="caution">
    <text evidence="2">The sequence shown here is derived from an EMBL/GenBank/DDBJ whole genome shotgun (WGS) entry which is preliminary data.</text>
</comment>
<dbReference type="EMBL" id="DSOK01000232">
    <property type="protein sequence ID" value="HEN15387.1"/>
    <property type="molecule type" value="Genomic_DNA"/>
</dbReference>
<gene>
    <name evidence="2" type="ORF">ENQ76_07965</name>
</gene>
<evidence type="ECO:0000256" key="1">
    <source>
        <dbReference type="SAM" id="SignalP"/>
    </source>
</evidence>
<sequence>MARHVAWAVGMVIGLALTAQAGVGDPQVRTDHPWYPGELACSTFERLFATQANLFERVTGARPRTDEDRALAAWMWRNLHYAHGEEGLRICGAAAFARATRPPASTGPACSRRVLVCAARRTPSGPPN</sequence>
<reference evidence="2" key="1">
    <citation type="journal article" date="2020" name="mSystems">
        <title>Genome- and Community-Level Interaction Insights into Carbon Utilization and Element Cycling Functions of Hydrothermarchaeota in Hydrothermal Sediment.</title>
        <authorList>
            <person name="Zhou Z."/>
            <person name="Liu Y."/>
            <person name="Xu W."/>
            <person name="Pan J."/>
            <person name="Luo Z.H."/>
            <person name="Li M."/>
        </authorList>
    </citation>
    <scope>NUCLEOTIDE SEQUENCE [LARGE SCALE GENOMIC DNA]</scope>
    <source>
        <strain evidence="2">SpSt-339</strain>
    </source>
</reference>
<dbReference type="AlphaFoldDB" id="A0A7C2K0M7"/>
<keyword evidence="1" id="KW-0732">Signal</keyword>
<protein>
    <submittedName>
        <fullName evidence="2">Uncharacterized protein</fullName>
    </submittedName>
</protein>
<organism evidence="2">
    <name type="scientific">Schlesneria paludicola</name>
    <dbReference type="NCBI Taxonomy" id="360056"/>
    <lineage>
        <taxon>Bacteria</taxon>
        <taxon>Pseudomonadati</taxon>
        <taxon>Planctomycetota</taxon>
        <taxon>Planctomycetia</taxon>
        <taxon>Planctomycetales</taxon>
        <taxon>Planctomycetaceae</taxon>
        <taxon>Schlesneria</taxon>
    </lineage>
</organism>
<accession>A0A7C2K0M7</accession>
<evidence type="ECO:0000313" key="2">
    <source>
        <dbReference type="EMBL" id="HEN15387.1"/>
    </source>
</evidence>
<proteinExistence type="predicted"/>